<evidence type="ECO:0000256" key="3">
    <source>
        <dbReference type="ARBA" id="ARBA00022777"/>
    </source>
</evidence>
<organism evidence="7 8">
    <name type="scientific">Adiantum capillus-veneris</name>
    <name type="common">Maidenhair fern</name>
    <dbReference type="NCBI Taxonomy" id="13818"/>
    <lineage>
        <taxon>Eukaryota</taxon>
        <taxon>Viridiplantae</taxon>
        <taxon>Streptophyta</taxon>
        <taxon>Embryophyta</taxon>
        <taxon>Tracheophyta</taxon>
        <taxon>Polypodiopsida</taxon>
        <taxon>Polypodiidae</taxon>
        <taxon>Polypodiales</taxon>
        <taxon>Pteridineae</taxon>
        <taxon>Pteridaceae</taxon>
        <taxon>Vittarioideae</taxon>
        <taxon>Adiantum</taxon>
    </lineage>
</organism>
<keyword evidence="1" id="KW-0808">Transferase</keyword>
<accession>A0A9D4UN22</accession>
<evidence type="ECO:0000313" key="7">
    <source>
        <dbReference type="EMBL" id="KAI5070531.1"/>
    </source>
</evidence>
<name>A0A9D4UN22_ADICA</name>
<dbReference type="Pfam" id="PF07714">
    <property type="entry name" value="PK_Tyr_Ser-Thr"/>
    <property type="match status" value="1"/>
</dbReference>
<evidence type="ECO:0000313" key="8">
    <source>
        <dbReference type="Proteomes" id="UP000886520"/>
    </source>
</evidence>
<dbReference type="GO" id="GO:0005524">
    <property type="term" value="F:ATP binding"/>
    <property type="evidence" value="ECO:0007669"/>
    <property type="project" value="UniProtKB-UniRule"/>
</dbReference>
<keyword evidence="4 5" id="KW-0067">ATP-binding</keyword>
<proteinExistence type="predicted"/>
<reference evidence="7" key="1">
    <citation type="submission" date="2021-01" db="EMBL/GenBank/DDBJ databases">
        <title>Adiantum capillus-veneris genome.</title>
        <authorList>
            <person name="Fang Y."/>
            <person name="Liao Q."/>
        </authorList>
    </citation>
    <scope>NUCLEOTIDE SEQUENCE</scope>
    <source>
        <strain evidence="7">H3</strain>
        <tissue evidence="7">Leaf</tissue>
    </source>
</reference>
<evidence type="ECO:0000256" key="1">
    <source>
        <dbReference type="ARBA" id="ARBA00022679"/>
    </source>
</evidence>
<dbReference type="InterPro" id="IPR011009">
    <property type="entry name" value="Kinase-like_dom_sf"/>
</dbReference>
<evidence type="ECO:0000256" key="5">
    <source>
        <dbReference type="PROSITE-ProRule" id="PRU10141"/>
    </source>
</evidence>
<dbReference type="Proteomes" id="UP000886520">
    <property type="component" value="Chromosome 14"/>
</dbReference>
<protein>
    <recommendedName>
        <fullName evidence="6">Protein kinase domain-containing protein</fullName>
    </recommendedName>
</protein>
<dbReference type="SUPFAM" id="SSF56112">
    <property type="entry name" value="Protein kinase-like (PK-like)"/>
    <property type="match status" value="1"/>
</dbReference>
<keyword evidence="2 5" id="KW-0547">Nucleotide-binding</keyword>
<dbReference type="PANTHER" id="PTHR47973">
    <property type="entry name" value="CYSTEINE-RICH RECEPTOR-LIKE PROTEIN KINASE 3"/>
    <property type="match status" value="1"/>
</dbReference>
<dbReference type="GO" id="GO:0004672">
    <property type="term" value="F:protein kinase activity"/>
    <property type="evidence" value="ECO:0007669"/>
    <property type="project" value="InterPro"/>
</dbReference>
<keyword evidence="3" id="KW-0418">Kinase</keyword>
<evidence type="ECO:0000256" key="2">
    <source>
        <dbReference type="ARBA" id="ARBA00022741"/>
    </source>
</evidence>
<keyword evidence="8" id="KW-1185">Reference proteome</keyword>
<evidence type="ECO:0000256" key="4">
    <source>
        <dbReference type="ARBA" id="ARBA00022840"/>
    </source>
</evidence>
<feature type="domain" description="Protein kinase" evidence="6">
    <location>
        <begin position="56"/>
        <end position="119"/>
    </location>
</feature>
<sequence length="119" mass="13325">MLNVVVRDTLWRRRCKAGKERGAKLVDKTASWPRQLLQRKAEIVSLEEFEEATGQFHPTNKLGEGGFGVVYKGTLKNGEQVAIKKLSIGSQQGKQEFLNEVNLITSCNTRTSSDCWDAV</sequence>
<dbReference type="Gene3D" id="3.30.200.20">
    <property type="entry name" value="Phosphorylase Kinase, domain 1"/>
    <property type="match status" value="1"/>
</dbReference>
<comment type="caution">
    <text evidence="7">The sequence shown here is derived from an EMBL/GenBank/DDBJ whole genome shotgun (WGS) entry which is preliminary data.</text>
</comment>
<dbReference type="InterPro" id="IPR017441">
    <property type="entry name" value="Protein_kinase_ATP_BS"/>
</dbReference>
<dbReference type="AlphaFoldDB" id="A0A9D4UN22"/>
<dbReference type="OrthoDB" id="2356065at2759"/>
<dbReference type="InterPro" id="IPR052059">
    <property type="entry name" value="CR_Ser/Thr_kinase"/>
</dbReference>
<dbReference type="EMBL" id="JABFUD020000014">
    <property type="protein sequence ID" value="KAI5070531.1"/>
    <property type="molecule type" value="Genomic_DNA"/>
</dbReference>
<dbReference type="InterPro" id="IPR000719">
    <property type="entry name" value="Prot_kinase_dom"/>
</dbReference>
<dbReference type="InterPro" id="IPR001245">
    <property type="entry name" value="Ser-Thr/Tyr_kinase_cat_dom"/>
</dbReference>
<gene>
    <name evidence="7" type="ORF">GOP47_0014874</name>
</gene>
<evidence type="ECO:0000259" key="6">
    <source>
        <dbReference type="PROSITE" id="PS50011"/>
    </source>
</evidence>
<feature type="binding site" evidence="5">
    <location>
        <position position="85"/>
    </location>
    <ligand>
        <name>ATP</name>
        <dbReference type="ChEBI" id="CHEBI:30616"/>
    </ligand>
</feature>
<dbReference type="PROSITE" id="PS50011">
    <property type="entry name" value="PROTEIN_KINASE_DOM"/>
    <property type="match status" value="1"/>
</dbReference>
<dbReference type="PROSITE" id="PS00107">
    <property type="entry name" value="PROTEIN_KINASE_ATP"/>
    <property type="match status" value="1"/>
</dbReference>